<name>A0A8H6VZ66_9AGAR</name>
<evidence type="ECO:0000256" key="3">
    <source>
        <dbReference type="SAM" id="MobiDB-lite"/>
    </source>
</evidence>
<evidence type="ECO:0000259" key="5">
    <source>
        <dbReference type="PROSITE" id="PS50002"/>
    </source>
</evidence>
<keyword evidence="4" id="KW-0812">Transmembrane</keyword>
<dbReference type="SUPFAM" id="SSF50044">
    <property type="entry name" value="SH3-domain"/>
    <property type="match status" value="1"/>
</dbReference>
<evidence type="ECO:0000256" key="2">
    <source>
        <dbReference type="PROSITE-ProRule" id="PRU00192"/>
    </source>
</evidence>
<comment type="caution">
    <text evidence="6">The sequence shown here is derived from an EMBL/GenBank/DDBJ whole genome shotgun (WGS) entry which is preliminary data.</text>
</comment>
<dbReference type="CDD" id="cd11854">
    <property type="entry name" value="SH3_Fus1p"/>
    <property type="match status" value="1"/>
</dbReference>
<keyword evidence="1 2" id="KW-0728">SH3 domain</keyword>
<keyword evidence="4" id="KW-0472">Membrane</keyword>
<evidence type="ECO:0000313" key="7">
    <source>
        <dbReference type="Proteomes" id="UP000636479"/>
    </source>
</evidence>
<feature type="region of interest" description="Disordered" evidence="3">
    <location>
        <begin position="331"/>
        <end position="353"/>
    </location>
</feature>
<dbReference type="GeneID" id="59350153"/>
<evidence type="ECO:0000313" key="6">
    <source>
        <dbReference type="EMBL" id="KAF7295668.1"/>
    </source>
</evidence>
<feature type="domain" description="SH3" evidence="5">
    <location>
        <begin position="273"/>
        <end position="333"/>
    </location>
</feature>
<feature type="compositionally biased region" description="Pro residues" evidence="3">
    <location>
        <begin position="84"/>
        <end position="97"/>
    </location>
</feature>
<dbReference type="OrthoDB" id="5340910at2759"/>
<protein>
    <submittedName>
        <fullName evidence="6">SH3 domain-containing protein</fullName>
    </submittedName>
</protein>
<feature type="region of interest" description="Disordered" evidence="3">
    <location>
        <begin position="1"/>
        <end position="31"/>
    </location>
</feature>
<dbReference type="RefSeq" id="XP_037217031.1">
    <property type="nucleotide sequence ID" value="XM_037367637.1"/>
</dbReference>
<feature type="region of interest" description="Disordered" evidence="3">
    <location>
        <begin position="67"/>
        <end position="149"/>
    </location>
</feature>
<dbReference type="Gene3D" id="2.30.30.40">
    <property type="entry name" value="SH3 Domains"/>
    <property type="match status" value="1"/>
</dbReference>
<feature type="compositionally biased region" description="Low complexity" evidence="3">
    <location>
        <begin position="115"/>
        <end position="146"/>
    </location>
</feature>
<feature type="compositionally biased region" description="Low complexity" evidence="3">
    <location>
        <begin position="67"/>
        <end position="83"/>
    </location>
</feature>
<dbReference type="InterPro" id="IPR036028">
    <property type="entry name" value="SH3-like_dom_sf"/>
</dbReference>
<dbReference type="InterPro" id="IPR001452">
    <property type="entry name" value="SH3_domain"/>
</dbReference>
<dbReference type="AlphaFoldDB" id="A0A8H6VZ66"/>
<dbReference type="InterPro" id="IPR035521">
    <property type="entry name" value="Fus1_SH3"/>
</dbReference>
<evidence type="ECO:0000256" key="1">
    <source>
        <dbReference type="ARBA" id="ARBA00022443"/>
    </source>
</evidence>
<dbReference type="PROSITE" id="PS50002">
    <property type="entry name" value="SH3"/>
    <property type="match status" value="1"/>
</dbReference>
<gene>
    <name evidence="6" type="ORF">MIND_01107100</name>
</gene>
<keyword evidence="7" id="KW-1185">Reference proteome</keyword>
<accession>A0A8H6VZ66</accession>
<sequence length="353" mass="36344">MHIIPRRVPAGQASSPQAKRLPSSGWANADNDDDAQLAARQVFTTVTPVVFTGEGFTFTLNGPATFTIRPPATTTTTTPVVANTPPPPPPPPPPAPPIVSVSSGFVAAPPTQQTPVVSVISPNPSSDRNKSNNNTTTSNAAAQNNTPLGASLTNKGSSVPTGAIIGIALAIVLLILAAFVFLVRQRAIRQRKLRRATAPWATGAAGFAQPPPIPAGSFGGYADAEKSMMDDQNPGMAFARAQAAALSAPPMAVPMAPPSAYGAPAPVVPLSSTASGTATVRYEFIPSLPDELSIVTGEVVRVVAEYDDGWALCANSRNEQGMVPLECLDRNTGGGLLPPGRNSRRGSSLGNGY</sequence>
<reference evidence="6" key="1">
    <citation type="submission" date="2020-05" db="EMBL/GenBank/DDBJ databases">
        <title>Mycena genomes resolve the evolution of fungal bioluminescence.</title>
        <authorList>
            <person name="Tsai I.J."/>
        </authorList>
    </citation>
    <scope>NUCLEOTIDE SEQUENCE</scope>
    <source>
        <strain evidence="6">171206Taipei</strain>
    </source>
</reference>
<dbReference type="SMART" id="SM00326">
    <property type="entry name" value="SH3"/>
    <property type="match status" value="1"/>
</dbReference>
<keyword evidence="4" id="KW-1133">Transmembrane helix</keyword>
<dbReference type="Pfam" id="PF00018">
    <property type="entry name" value="SH3_1"/>
    <property type="match status" value="1"/>
</dbReference>
<proteinExistence type="predicted"/>
<organism evidence="6 7">
    <name type="scientific">Mycena indigotica</name>
    <dbReference type="NCBI Taxonomy" id="2126181"/>
    <lineage>
        <taxon>Eukaryota</taxon>
        <taxon>Fungi</taxon>
        <taxon>Dikarya</taxon>
        <taxon>Basidiomycota</taxon>
        <taxon>Agaricomycotina</taxon>
        <taxon>Agaricomycetes</taxon>
        <taxon>Agaricomycetidae</taxon>
        <taxon>Agaricales</taxon>
        <taxon>Marasmiineae</taxon>
        <taxon>Mycenaceae</taxon>
        <taxon>Mycena</taxon>
    </lineage>
</organism>
<dbReference type="EMBL" id="JACAZF010000009">
    <property type="protein sequence ID" value="KAF7295668.1"/>
    <property type="molecule type" value="Genomic_DNA"/>
</dbReference>
<dbReference type="Proteomes" id="UP000636479">
    <property type="component" value="Unassembled WGS sequence"/>
</dbReference>
<evidence type="ECO:0000256" key="4">
    <source>
        <dbReference type="SAM" id="Phobius"/>
    </source>
</evidence>
<feature type="transmembrane region" description="Helical" evidence="4">
    <location>
        <begin position="163"/>
        <end position="183"/>
    </location>
</feature>